<accession>W7TS14</accession>
<evidence type="ECO:0008006" key="3">
    <source>
        <dbReference type="Google" id="ProtNLM"/>
    </source>
</evidence>
<comment type="caution">
    <text evidence="1">The sequence shown here is derived from an EMBL/GenBank/DDBJ whole genome shotgun (WGS) entry which is preliminary data.</text>
</comment>
<proteinExistence type="predicted"/>
<name>W7TS14_9STRA</name>
<organism evidence="1 2">
    <name type="scientific">Nannochloropsis gaditana</name>
    <dbReference type="NCBI Taxonomy" id="72520"/>
    <lineage>
        <taxon>Eukaryota</taxon>
        <taxon>Sar</taxon>
        <taxon>Stramenopiles</taxon>
        <taxon>Ochrophyta</taxon>
        <taxon>Eustigmatophyceae</taxon>
        <taxon>Eustigmatales</taxon>
        <taxon>Monodopsidaceae</taxon>
        <taxon>Nannochloropsis</taxon>
    </lineage>
</organism>
<dbReference type="AlphaFoldDB" id="W7TS14"/>
<keyword evidence="2" id="KW-1185">Reference proteome</keyword>
<reference evidence="1 2" key="1">
    <citation type="journal article" date="2014" name="Mol. Plant">
        <title>Chromosome Scale Genome Assembly and Transcriptome Profiling of Nannochloropsis gaditana in Nitrogen Depletion.</title>
        <authorList>
            <person name="Corteggiani Carpinelli E."/>
            <person name="Telatin A."/>
            <person name="Vitulo N."/>
            <person name="Forcato C."/>
            <person name="D'Angelo M."/>
            <person name="Schiavon R."/>
            <person name="Vezzi A."/>
            <person name="Giacometti G.M."/>
            <person name="Morosinotto T."/>
            <person name="Valle G."/>
        </authorList>
    </citation>
    <scope>NUCLEOTIDE SEQUENCE [LARGE SCALE GENOMIC DNA]</scope>
    <source>
        <strain evidence="1 2">B-31</strain>
    </source>
</reference>
<sequence length="143" mass="15907">MPRVYNVHTCTCASIRLLISLPRLCRRTLPQSSPTSSPHLTDPVWNMRPDLETVPNQLGTASLRLDTGAILSQTGQMDTPLGSEAAHTLYQILLDTGLILKAPLHHGEALRRIAVQFRSFQYVMTVSKDEVFIVKKTPDDTRG</sequence>
<dbReference type="OrthoDB" id="275011at2759"/>
<gene>
    <name evidence="1" type="ORF">Naga_100078g12</name>
</gene>
<dbReference type="Proteomes" id="UP000019335">
    <property type="component" value="Chromosome 9"/>
</dbReference>
<protein>
    <recommendedName>
        <fullName evidence="3">Late endosomal/lysosomal adaptor and MAPK and MTOR activator 4</fullName>
    </recommendedName>
</protein>
<dbReference type="EMBL" id="AZIL01000690">
    <property type="protein sequence ID" value="EWM26328.1"/>
    <property type="molecule type" value="Genomic_DNA"/>
</dbReference>
<evidence type="ECO:0000313" key="2">
    <source>
        <dbReference type="Proteomes" id="UP000019335"/>
    </source>
</evidence>
<evidence type="ECO:0000313" key="1">
    <source>
        <dbReference type="EMBL" id="EWM26328.1"/>
    </source>
</evidence>